<evidence type="ECO:0000256" key="7">
    <source>
        <dbReference type="PIRSR" id="PIRSR005902-1"/>
    </source>
</evidence>
<dbReference type="AlphaFoldDB" id="A0A5J4NU33"/>
<dbReference type="GO" id="GO:0005829">
    <property type="term" value="C:cytosol"/>
    <property type="evidence" value="ECO:0007669"/>
    <property type="project" value="TreeGrafter"/>
</dbReference>
<dbReference type="InterPro" id="IPR032466">
    <property type="entry name" value="Metal_Hydrolase"/>
</dbReference>
<accession>A0A5J4NU33</accession>
<evidence type="ECO:0000256" key="5">
    <source>
        <dbReference type="ARBA" id="ARBA00039767"/>
    </source>
</evidence>
<dbReference type="PIRSF" id="PIRSF005902">
    <property type="entry name" value="DNase_TatD"/>
    <property type="match status" value="1"/>
</dbReference>
<dbReference type="SUPFAM" id="SSF51556">
    <property type="entry name" value="Metallo-dependent hydrolases"/>
    <property type="match status" value="1"/>
</dbReference>
<gene>
    <name evidence="8" type="ORF">DEA37_0007430</name>
</gene>
<dbReference type="EMBL" id="QNGE01000849">
    <property type="protein sequence ID" value="KAA3679093.1"/>
    <property type="molecule type" value="Genomic_DNA"/>
</dbReference>
<dbReference type="PANTHER" id="PTHR10060:SF15">
    <property type="entry name" value="DEOXYRIBONUCLEASE TATDN1"/>
    <property type="match status" value="1"/>
</dbReference>
<dbReference type="PANTHER" id="PTHR10060">
    <property type="entry name" value="TATD FAMILY DEOXYRIBONUCLEASE"/>
    <property type="match status" value="1"/>
</dbReference>
<comment type="caution">
    <text evidence="8">The sequence shown here is derived from an EMBL/GenBank/DDBJ whole genome shotgun (WGS) entry which is preliminary data.</text>
</comment>
<feature type="binding site" evidence="7">
    <location>
        <position position="179"/>
    </location>
    <ligand>
        <name>a divalent metal cation</name>
        <dbReference type="ChEBI" id="CHEBI:60240"/>
        <label>2</label>
    </ligand>
</feature>
<organism evidence="8 9">
    <name type="scientific">Paragonimus westermani</name>
    <dbReference type="NCBI Taxonomy" id="34504"/>
    <lineage>
        <taxon>Eukaryota</taxon>
        <taxon>Metazoa</taxon>
        <taxon>Spiralia</taxon>
        <taxon>Lophotrochozoa</taxon>
        <taxon>Platyhelminthes</taxon>
        <taxon>Trematoda</taxon>
        <taxon>Digenea</taxon>
        <taxon>Plagiorchiida</taxon>
        <taxon>Troglotremata</taxon>
        <taxon>Troglotrematidae</taxon>
        <taxon>Paragonimus</taxon>
    </lineage>
</organism>
<keyword evidence="9" id="KW-1185">Reference proteome</keyword>
<evidence type="ECO:0000313" key="9">
    <source>
        <dbReference type="Proteomes" id="UP000324629"/>
    </source>
</evidence>
<keyword evidence="4" id="KW-0378">Hydrolase</keyword>
<feature type="binding site" evidence="7">
    <location>
        <position position="227"/>
    </location>
    <ligand>
        <name>a divalent metal cation</name>
        <dbReference type="ChEBI" id="CHEBI:60240"/>
        <label>1</label>
    </ligand>
</feature>
<evidence type="ECO:0000256" key="3">
    <source>
        <dbReference type="ARBA" id="ARBA00022723"/>
    </source>
</evidence>
<name>A0A5J4NU33_9TREM</name>
<keyword evidence="2" id="KW-0540">Nuclease</keyword>
<reference evidence="8 9" key="1">
    <citation type="journal article" date="2019" name="Gigascience">
        <title>Whole-genome sequence of the oriental lung fluke Paragonimus westermani.</title>
        <authorList>
            <person name="Oey H."/>
            <person name="Zakrzewski M."/>
            <person name="Narain K."/>
            <person name="Devi K.R."/>
            <person name="Agatsuma T."/>
            <person name="Nawaratna S."/>
            <person name="Gobert G.N."/>
            <person name="Jones M.K."/>
            <person name="Ragan M.A."/>
            <person name="McManus D.P."/>
            <person name="Krause L."/>
        </authorList>
    </citation>
    <scope>NUCLEOTIDE SEQUENCE [LARGE SCALE GENOMIC DNA]</scope>
    <source>
        <strain evidence="8 9">IND2009</strain>
    </source>
</reference>
<dbReference type="CDD" id="cd01310">
    <property type="entry name" value="TatD_DNAse"/>
    <property type="match status" value="1"/>
</dbReference>
<dbReference type="InterPro" id="IPR001130">
    <property type="entry name" value="TatD-like"/>
</dbReference>
<dbReference type="PROSITE" id="PS01091">
    <property type="entry name" value="TATD_3"/>
    <property type="match status" value="1"/>
</dbReference>
<dbReference type="GO" id="GO:0046872">
    <property type="term" value="F:metal ion binding"/>
    <property type="evidence" value="ECO:0007669"/>
    <property type="project" value="UniProtKB-KW"/>
</dbReference>
<protein>
    <recommendedName>
        <fullName evidence="5">Deoxyribonuclease TATDN1</fullName>
    </recommendedName>
</protein>
<evidence type="ECO:0000256" key="1">
    <source>
        <dbReference type="ARBA" id="ARBA00009275"/>
    </source>
</evidence>
<dbReference type="InterPro" id="IPR018228">
    <property type="entry name" value="DNase_TatD-rel_CS"/>
</dbReference>
<proteinExistence type="inferred from homology"/>
<evidence type="ECO:0000256" key="4">
    <source>
        <dbReference type="ARBA" id="ARBA00022801"/>
    </source>
</evidence>
<evidence type="ECO:0000256" key="6">
    <source>
        <dbReference type="ARBA" id="ARBA00045223"/>
    </source>
</evidence>
<feature type="binding site" evidence="7">
    <location>
        <position position="112"/>
    </location>
    <ligand>
        <name>a divalent metal cation</name>
        <dbReference type="ChEBI" id="CHEBI:60240"/>
        <label>1</label>
    </ligand>
</feature>
<keyword evidence="3 7" id="KW-0479">Metal-binding</keyword>
<dbReference type="Pfam" id="PF01026">
    <property type="entry name" value="TatD_DNase"/>
    <property type="match status" value="1"/>
</dbReference>
<sequence>MSPNRKLIDIGANLTDKVFRGIYRGRQHHKDDFHIMLARAFSAGLEKIIITGGSLTDAQESVALSRTDSRLFTTAGCHPTRCTEFQSDPIRYLFGLKELIAHNPDKIVAVGECGLDYDREEFCPANVQREYFEVQLRLASEVNLPLFIHCRSAHQDLIELIQKARAIFFRERPLRGVVHTFDGTAEDAERLLKLGFYLGVNGCSLKTEDNLKVIESIPIDRILLETDAPWCEIRPSHAGHKHVRTCWPIRKSERWDPNCLVKGRNEPVNLIQVLEIVAAVKNIEVDELAAKTYQNTLELFSFPPN</sequence>
<dbReference type="GO" id="GO:0008296">
    <property type="term" value="F:3'-5'-DNA exonuclease activity"/>
    <property type="evidence" value="ECO:0007669"/>
    <property type="project" value="TreeGrafter"/>
</dbReference>
<evidence type="ECO:0000313" key="8">
    <source>
        <dbReference type="EMBL" id="KAA3679093.1"/>
    </source>
</evidence>
<dbReference type="Proteomes" id="UP000324629">
    <property type="component" value="Unassembled WGS sequence"/>
</dbReference>
<feature type="binding site" evidence="7">
    <location>
        <position position="149"/>
    </location>
    <ligand>
        <name>a divalent metal cation</name>
        <dbReference type="ChEBI" id="CHEBI:60240"/>
        <label>2</label>
    </ligand>
</feature>
<dbReference type="Gene3D" id="3.20.20.140">
    <property type="entry name" value="Metal-dependent hydrolases"/>
    <property type="match status" value="1"/>
</dbReference>
<evidence type="ECO:0000256" key="2">
    <source>
        <dbReference type="ARBA" id="ARBA00022722"/>
    </source>
</evidence>
<dbReference type="InterPro" id="IPR050891">
    <property type="entry name" value="TatD-type_Hydrolase"/>
</dbReference>
<comment type="similarity">
    <text evidence="1">Belongs to the metallo-dependent hydrolases superfamily. TatD-type hydrolase family.</text>
</comment>
<comment type="function">
    <text evidence="6">Deoxyribonuclease which catalyzes (in vitro) the decatenation of kinetoplast DNA, which are circular DNA catenated to each other, producing linear DNA molecules. Plays an important role in chromosomal segregation and cell cycle progression during eye development probably via its DNA decatenation activity.</text>
</comment>